<dbReference type="InterPro" id="IPR036388">
    <property type="entry name" value="WH-like_DNA-bd_sf"/>
</dbReference>
<gene>
    <name evidence="1" type="ORF">METZ01_LOCUS391466</name>
</gene>
<evidence type="ECO:0000313" key="1">
    <source>
        <dbReference type="EMBL" id="SVD38612.1"/>
    </source>
</evidence>
<protein>
    <recommendedName>
        <fullName evidence="2">Helix-turn-helix type 11 domain-containing protein</fullName>
    </recommendedName>
</protein>
<dbReference type="EMBL" id="UINC01147346">
    <property type="protein sequence ID" value="SVD38612.1"/>
    <property type="molecule type" value="Genomic_DNA"/>
</dbReference>
<proteinExistence type="predicted"/>
<sequence>QKSERTIRNKLSELEHLSYILTIPGRPKRYFLSKTGIDYVEKQKRESLSFGYE</sequence>
<accession>A0A382UWG6</accession>
<name>A0A382UWG6_9ZZZZ</name>
<dbReference type="Gene3D" id="1.10.10.10">
    <property type="entry name" value="Winged helix-like DNA-binding domain superfamily/Winged helix DNA-binding domain"/>
    <property type="match status" value="1"/>
</dbReference>
<reference evidence="1" key="1">
    <citation type="submission" date="2018-05" db="EMBL/GenBank/DDBJ databases">
        <authorList>
            <person name="Lanie J.A."/>
            <person name="Ng W.-L."/>
            <person name="Kazmierczak K.M."/>
            <person name="Andrzejewski T.M."/>
            <person name="Davidsen T.M."/>
            <person name="Wayne K.J."/>
            <person name="Tettelin H."/>
            <person name="Glass J.I."/>
            <person name="Rusch D."/>
            <person name="Podicherti R."/>
            <person name="Tsui H.-C.T."/>
            <person name="Winkler M.E."/>
        </authorList>
    </citation>
    <scope>NUCLEOTIDE SEQUENCE</scope>
</reference>
<organism evidence="1">
    <name type="scientific">marine metagenome</name>
    <dbReference type="NCBI Taxonomy" id="408172"/>
    <lineage>
        <taxon>unclassified sequences</taxon>
        <taxon>metagenomes</taxon>
        <taxon>ecological metagenomes</taxon>
    </lineage>
</organism>
<dbReference type="AlphaFoldDB" id="A0A382UWG6"/>
<feature type="non-terminal residue" evidence="1">
    <location>
        <position position="1"/>
    </location>
</feature>
<evidence type="ECO:0008006" key="2">
    <source>
        <dbReference type="Google" id="ProtNLM"/>
    </source>
</evidence>